<sequence length="75" mass="9229">MTRLAEVHERVEMERHRFRKEMLKMKMKEEMETEDVKLERKKRDGGFGLQADACRLKIQWNREVVFVLHCILFYT</sequence>
<evidence type="ECO:0000313" key="1">
    <source>
        <dbReference type="EnsemblPlants" id="EMT15336"/>
    </source>
</evidence>
<dbReference type="AlphaFoldDB" id="R7W4P0"/>
<accession>R7W4P0</accession>
<dbReference type="EnsemblPlants" id="EMT15336">
    <property type="protein sequence ID" value="EMT15336"/>
    <property type="gene ID" value="F775_25203"/>
</dbReference>
<proteinExistence type="predicted"/>
<reference evidence="1" key="1">
    <citation type="submission" date="2015-06" db="UniProtKB">
        <authorList>
            <consortium name="EnsemblPlants"/>
        </authorList>
    </citation>
    <scope>IDENTIFICATION</scope>
</reference>
<protein>
    <submittedName>
        <fullName evidence="1">Uncharacterized protein</fullName>
    </submittedName>
</protein>
<name>R7W4P0_AEGTA</name>
<organism evidence="1">
    <name type="scientific">Aegilops tauschii</name>
    <name type="common">Tausch's goatgrass</name>
    <name type="synonym">Aegilops squarrosa</name>
    <dbReference type="NCBI Taxonomy" id="37682"/>
    <lineage>
        <taxon>Eukaryota</taxon>
        <taxon>Viridiplantae</taxon>
        <taxon>Streptophyta</taxon>
        <taxon>Embryophyta</taxon>
        <taxon>Tracheophyta</taxon>
        <taxon>Spermatophyta</taxon>
        <taxon>Magnoliopsida</taxon>
        <taxon>Liliopsida</taxon>
        <taxon>Poales</taxon>
        <taxon>Poaceae</taxon>
        <taxon>BOP clade</taxon>
        <taxon>Pooideae</taxon>
        <taxon>Triticodae</taxon>
        <taxon>Triticeae</taxon>
        <taxon>Triticinae</taxon>
        <taxon>Aegilops</taxon>
    </lineage>
</organism>